<dbReference type="InterPro" id="IPR021315">
    <property type="entry name" value="Gap/Sap"/>
</dbReference>
<evidence type="ECO:0000313" key="2">
    <source>
        <dbReference type="EMBL" id="OBK19155.1"/>
    </source>
</evidence>
<name>A0A1A3NCX6_MYCAS</name>
<evidence type="ECO:0008006" key="4">
    <source>
        <dbReference type="Google" id="ProtNLM"/>
    </source>
</evidence>
<feature type="transmembrane region" description="Helical" evidence="1">
    <location>
        <begin position="79"/>
        <end position="98"/>
    </location>
</feature>
<organism evidence="2 3">
    <name type="scientific">Mycobacterium asiaticum</name>
    <dbReference type="NCBI Taxonomy" id="1790"/>
    <lineage>
        <taxon>Bacteria</taxon>
        <taxon>Bacillati</taxon>
        <taxon>Actinomycetota</taxon>
        <taxon>Actinomycetes</taxon>
        <taxon>Mycobacteriales</taxon>
        <taxon>Mycobacteriaceae</taxon>
        <taxon>Mycobacterium</taxon>
    </lineage>
</organism>
<evidence type="ECO:0000313" key="3">
    <source>
        <dbReference type="Proteomes" id="UP000093629"/>
    </source>
</evidence>
<proteinExistence type="predicted"/>
<dbReference type="Pfam" id="PF11139">
    <property type="entry name" value="SfLAP"/>
    <property type="match status" value="1"/>
</dbReference>
<sequence length="259" mass="27760">MWATVLVLALWMATNDPVRMLIATFLVTRERPLQNMVAYWLGGAGAGIVTSIAVIFFLRDLAAPIMHSFTATVSDLTGGYVRIALGIVALLFAARIAAQMLRRQAVGVPMDAVTPSAVALQSRPSPKEQFRAVLQRLTPPPIARFSANLWHLLASGSPKVSFVAGIMTALPPVEHQAALTAILASHEGLGAQFGASIMFVFVVMAALEIVLVSYVLSPARTQDWIARLQNFMRTVGRKLFPVMAASTGVMLVFSGMGGI</sequence>
<feature type="transmembrane region" description="Helical" evidence="1">
    <location>
        <begin position="238"/>
        <end position="256"/>
    </location>
</feature>
<keyword evidence="1" id="KW-0812">Transmembrane</keyword>
<reference evidence="2 3" key="1">
    <citation type="submission" date="2016-06" db="EMBL/GenBank/DDBJ databases">
        <authorList>
            <person name="Kjaerup R.B."/>
            <person name="Dalgaard T.S."/>
            <person name="Juul-Madsen H.R."/>
        </authorList>
    </citation>
    <scope>NUCLEOTIDE SEQUENCE [LARGE SCALE GENOMIC DNA]</scope>
    <source>
        <strain evidence="2 3">1245139.5</strain>
    </source>
</reference>
<accession>A0A1A3NCX6</accession>
<comment type="caution">
    <text evidence="2">The sequence shown here is derived from an EMBL/GenBank/DDBJ whole genome shotgun (WGS) entry which is preliminary data.</text>
</comment>
<dbReference type="EMBL" id="LZLQ01000018">
    <property type="protein sequence ID" value="OBK19155.1"/>
    <property type="molecule type" value="Genomic_DNA"/>
</dbReference>
<keyword evidence="1" id="KW-1133">Transmembrane helix</keyword>
<dbReference type="OrthoDB" id="4627516at2"/>
<gene>
    <name evidence="2" type="ORF">A5636_19405</name>
</gene>
<protein>
    <recommendedName>
        <fullName evidence="4">Gap protein</fullName>
    </recommendedName>
</protein>
<keyword evidence="1" id="KW-0472">Membrane</keyword>
<dbReference type="RefSeq" id="WP_065157216.1">
    <property type="nucleotide sequence ID" value="NZ_LZLQ01000018.1"/>
</dbReference>
<dbReference type="AlphaFoldDB" id="A0A1A3NCX6"/>
<keyword evidence="3" id="KW-1185">Reference proteome</keyword>
<dbReference type="Proteomes" id="UP000093629">
    <property type="component" value="Unassembled WGS sequence"/>
</dbReference>
<feature type="transmembrane region" description="Helical" evidence="1">
    <location>
        <begin position="193"/>
        <end position="217"/>
    </location>
</feature>
<feature type="transmembrane region" description="Helical" evidence="1">
    <location>
        <begin position="39"/>
        <end position="58"/>
    </location>
</feature>
<evidence type="ECO:0000256" key="1">
    <source>
        <dbReference type="SAM" id="Phobius"/>
    </source>
</evidence>